<accession>A0ABU3HFJ2</accession>
<dbReference type="Proteomes" id="UP001248709">
    <property type="component" value="Unassembled WGS sequence"/>
</dbReference>
<feature type="domain" description="Asparagine synthetase" evidence="6">
    <location>
        <begin position="247"/>
        <end position="618"/>
    </location>
</feature>
<evidence type="ECO:0000313" key="8">
    <source>
        <dbReference type="EMBL" id="MDT3428822.1"/>
    </source>
</evidence>
<dbReference type="EC" id="6.3.5.4" evidence="3"/>
<reference evidence="8 9" key="1">
    <citation type="submission" date="2023-07" db="EMBL/GenBank/DDBJ databases">
        <title>Genomic Encyclopedia of Type Strains, Phase IV (KMG-IV): sequencing the most valuable type-strain genomes for metagenomic binning, comparative biology and taxonomic classification.</title>
        <authorList>
            <person name="Goeker M."/>
        </authorList>
    </citation>
    <scope>NUCLEOTIDE SEQUENCE [LARGE SCALE GENOMIC DNA]</scope>
    <source>
        <strain evidence="8 9">T98</strain>
    </source>
</reference>
<keyword evidence="8" id="KW-0436">Ligase</keyword>
<dbReference type="RefSeq" id="WP_025699871.1">
    <property type="nucleotide sequence ID" value="NZ_JAUSUY010000027.1"/>
</dbReference>
<dbReference type="InterPro" id="IPR017932">
    <property type="entry name" value="GATase_2_dom"/>
</dbReference>
<evidence type="ECO:0000259" key="6">
    <source>
        <dbReference type="Pfam" id="PF00733"/>
    </source>
</evidence>
<dbReference type="InterPro" id="IPR051786">
    <property type="entry name" value="ASN_synthetase/amidase"/>
</dbReference>
<keyword evidence="4" id="KW-0061">Asparagine biosynthesis</keyword>
<evidence type="ECO:0000259" key="7">
    <source>
        <dbReference type="Pfam" id="PF13537"/>
    </source>
</evidence>
<comment type="caution">
    <text evidence="8">The sequence shown here is derived from an EMBL/GenBank/DDBJ whole genome shotgun (WGS) entry which is preliminary data.</text>
</comment>
<dbReference type="Gene3D" id="3.40.50.620">
    <property type="entry name" value="HUPs"/>
    <property type="match status" value="1"/>
</dbReference>
<keyword evidence="4" id="KW-0028">Amino-acid biosynthesis</keyword>
<name>A0ABU3HFJ2_9BACL</name>
<evidence type="ECO:0000256" key="3">
    <source>
        <dbReference type="ARBA" id="ARBA00012737"/>
    </source>
</evidence>
<dbReference type="EMBL" id="JAUSUY010000027">
    <property type="protein sequence ID" value="MDT3428822.1"/>
    <property type="molecule type" value="Genomic_DNA"/>
</dbReference>
<dbReference type="SUPFAM" id="SSF52402">
    <property type="entry name" value="Adenine nucleotide alpha hydrolases-like"/>
    <property type="match status" value="1"/>
</dbReference>
<dbReference type="InterPro" id="IPR033738">
    <property type="entry name" value="AsnB_N"/>
</dbReference>
<evidence type="ECO:0000256" key="1">
    <source>
        <dbReference type="ARBA" id="ARBA00005187"/>
    </source>
</evidence>
<keyword evidence="9" id="KW-1185">Reference proteome</keyword>
<dbReference type="Pfam" id="PF00733">
    <property type="entry name" value="Asn_synthase"/>
    <property type="match status" value="1"/>
</dbReference>
<evidence type="ECO:0000256" key="5">
    <source>
        <dbReference type="ARBA" id="ARBA00048741"/>
    </source>
</evidence>
<evidence type="ECO:0000313" key="9">
    <source>
        <dbReference type="Proteomes" id="UP001248709"/>
    </source>
</evidence>
<dbReference type="Pfam" id="PF13537">
    <property type="entry name" value="GATase_7"/>
    <property type="match status" value="1"/>
</dbReference>
<dbReference type="CDD" id="cd00712">
    <property type="entry name" value="AsnB"/>
    <property type="match status" value="1"/>
</dbReference>
<protein>
    <recommendedName>
        <fullName evidence="3">asparagine synthase (glutamine-hydrolyzing)</fullName>
        <ecNumber evidence="3">6.3.5.4</ecNumber>
    </recommendedName>
</protein>
<gene>
    <name evidence="8" type="ORF">J2Z22_004416</name>
</gene>
<comment type="similarity">
    <text evidence="2">Belongs to the asparagine synthetase family.</text>
</comment>
<dbReference type="Gene3D" id="3.60.20.10">
    <property type="entry name" value="Glutamine Phosphoribosylpyrophosphate, subunit 1, domain 1"/>
    <property type="match status" value="1"/>
</dbReference>
<dbReference type="InterPro" id="IPR001962">
    <property type="entry name" value="Asn_synthase"/>
</dbReference>
<evidence type="ECO:0000256" key="4">
    <source>
        <dbReference type="ARBA" id="ARBA00022888"/>
    </source>
</evidence>
<dbReference type="SUPFAM" id="SSF56235">
    <property type="entry name" value="N-terminal nucleophile aminohydrolases (Ntn hydrolases)"/>
    <property type="match status" value="1"/>
</dbReference>
<feature type="domain" description="Glutamine amidotransferase type-2" evidence="7">
    <location>
        <begin position="63"/>
        <end position="160"/>
    </location>
</feature>
<dbReference type="InterPro" id="IPR014729">
    <property type="entry name" value="Rossmann-like_a/b/a_fold"/>
</dbReference>
<dbReference type="InterPro" id="IPR029055">
    <property type="entry name" value="Ntn_hydrolases_N"/>
</dbReference>
<comment type="catalytic activity">
    <reaction evidence="5">
        <text>L-aspartate + L-glutamine + ATP + H2O = L-asparagine + L-glutamate + AMP + diphosphate + H(+)</text>
        <dbReference type="Rhea" id="RHEA:12228"/>
        <dbReference type="ChEBI" id="CHEBI:15377"/>
        <dbReference type="ChEBI" id="CHEBI:15378"/>
        <dbReference type="ChEBI" id="CHEBI:29985"/>
        <dbReference type="ChEBI" id="CHEBI:29991"/>
        <dbReference type="ChEBI" id="CHEBI:30616"/>
        <dbReference type="ChEBI" id="CHEBI:33019"/>
        <dbReference type="ChEBI" id="CHEBI:58048"/>
        <dbReference type="ChEBI" id="CHEBI:58359"/>
        <dbReference type="ChEBI" id="CHEBI:456215"/>
        <dbReference type="EC" id="6.3.5.4"/>
    </reaction>
</comment>
<dbReference type="PANTHER" id="PTHR43284:SF1">
    <property type="entry name" value="ASPARAGINE SYNTHETASE"/>
    <property type="match status" value="1"/>
</dbReference>
<proteinExistence type="inferred from homology"/>
<evidence type="ECO:0000256" key="2">
    <source>
        <dbReference type="ARBA" id="ARBA00005752"/>
    </source>
</evidence>
<organism evidence="8 9">
    <name type="scientific">Paenibacillus forsythiae</name>
    <dbReference type="NCBI Taxonomy" id="365616"/>
    <lineage>
        <taxon>Bacteria</taxon>
        <taxon>Bacillati</taxon>
        <taxon>Bacillota</taxon>
        <taxon>Bacilli</taxon>
        <taxon>Bacillales</taxon>
        <taxon>Paenibacillaceae</taxon>
        <taxon>Paenibacillus</taxon>
    </lineage>
</organism>
<dbReference type="PANTHER" id="PTHR43284">
    <property type="entry name" value="ASPARAGINE SYNTHETASE (GLUTAMINE-HYDROLYZING)"/>
    <property type="match status" value="1"/>
</dbReference>
<sequence>MGAISGIVVIGSDTDAAPAGSAIFEKLKACSFERTGEWTDHSVHLGCGIIYNTPESRLEELPRSNESRTLVLTADAIIDNRAELLESFKLEPEESRVITDSELILRAYEAWGYSCPEHLIGDYAFALWDAGKQELFLARDAMGSRTLYYSYERGFFAFCTIETPLLKLFGRPAELNEKWIADFLAIDGIQHEMECEETVYRGIYQLPPAHYGIVNAEGFSKKKYWEPLRDIKPIRFKTDEEYVEAFKRCFSEAVECRLRSAGETGIFLSGGMDSGSIACVAAPKLAEKGKKLHGFTSIPVPEFNERPPRMTIYNESREVGLIAEAYPNIGMTYSSFADKNCLTDIDELIQVFEQPYKVFQNMTWYHSFLKLAAERNCAIMLNGQTGNNTISYGNFAVHLVTLSRQGRIVSAARELYGFSRLVNEPVTKVLKSAIPVVLPHRLKLWRHRTRLREFDRFHNVVVKRSLVHKWNVTERLDQIEANTPISRFPDYEEDRKARTSPLPFTHIGAVETKLSLASGITIRDPSRDKRVFEFCLAIPSGQFVRSGQERYLLRRAMKGILPDPIRLNIVAKGLQSADWVHRLAPIWSGVLAEAGQALEKGNLEPYVEVDKLREKLAKAGGDVSKAEDSVVRSILTAVIFSRFIEDFKQRHS</sequence>
<dbReference type="GO" id="GO:0004066">
    <property type="term" value="F:asparagine synthase (glutamine-hydrolyzing) activity"/>
    <property type="evidence" value="ECO:0007669"/>
    <property type="project" value="UniProtKB-EC"/>
</dbReference>
<comment type="pathway">
    <text evidence="1">Amino-acid biosynthesis; L-asparagine biosynthesis; L-asparagine from L-aspartate (L-Gln route): step 1/1.</text>
</comment>